<organism evidence="4 5">
    <name type="scientific">Rubus argutus</name>
    <name type="common">Southern blackberry</name>
    <dbReference type="NCBI Taxonomy" id="59490"/>
    <lineage>
        <taxon>Eukaryota</taxon>
        <taxon>Viridiplantae</taxon>
        <taxon>Streptophyta</taxon>
        <taxon>Embryophyta</taxon>
        <taxon>Tracheophyta</taxon>
        <taxon>Spermatophyta</taxon>
        <taxon>Magnoliopsida</taxon>
        <taxon>eudicotyledons</taxon>
        <taxon>Gunneridae</taxon>
        <taxon>Pentapetalae</taxon>
        <taxon>rosids</taxon>
        <taxon>fabids</taxon>
        <taxon>Rosales</taxon>
        <taxon>Rosaceae</taxon>
        <taxon>Rosoideae</taxon>
        <taxon>Rosoideae incertae sedis</taxon>
        <taxon>Rubus</taxon>
    </lineage>
</organism>
<reference evidence="4 5" key="1">
    <citation type="journal article" date="2023" name="G3 (Bethesda)">
        <title>A chromosome-length genome assembly and annotation of blackberry (Rubus argutus, cv. 'Hillquist').</title>
        <authorList>
            <person name="Bruna T."/>
            <person name="Aryal R."/>
            <person name="Dudchenko O."/>
            <person name="Sargent D.J."/>
            <person name="Mead D."/>
            <person name="Buti M."/>
            <person name="Cavallini A."/>
            <person name="Hytonen T."/>
            <person name="Andres J."/>
            <person name="Pham M."/>
            <person name="Weisz D."/>
            <person name="Mascagni F."/>
            <person name="Usai G."/>
            <person name="Natali L."/>
            <person name="Bassil N."/>
            <person name="Fernandez G.E."/>
            <person name="Lomsadze A."/>
            <person name="Armour M."/>
            <person name="Olukolu B."/>
            <person name="Poorten T."/>
            <person name="Britton C."/>
            <person name="Davik J."/>
            <person name="Ashrafi H."/>
            <person name="Aiden E.L."/>
            <person name="Borodovsky M."/>
            <person name="Worthington M."/>
        </authorList>
    </citation>
    <scope>NUCLEOTIDE SEQUENCE [LARGE SCALE GENOMIC DNA]</scope>
    <source>
        <strain evidence="4">PI 553951</strain>
    </source>
</reference>
<evidence type="ECO:0000313" key="4">
    <source>
        <dbReference type="EMBL" id="KAK9941353.1"/>
    </source>
</evidence>
<dbReference type="Pfam" id="PF02458">
    <property type="entry name" value="Transferase"/>
    <property type="match status" value="1"/>
</dbReference>
<name>A0AAW1XZY4_RUBAR</name>
<dbReference type="AlphaFoldDB" id="A0AAW1XZY4"/>
<evidence type="ECO:0000313" key="5">
    <source>
        <dbReference type="Proteomes" id="UP001457282"/>
    </source>
</evidence>
<sequence>MAVKVNVRESTMVRPAIETPRQSLWMSTLDIMNAYTHAPTFYIYKPKVGSNNNFFDPLVLKNALSKALVPFYPLAGRLKRSNNNDHDENSRIEINCNAEGALFVVADSNSCVDDFRDYVPTPEFGRTLIPAVDYSAGISSFPFLLVQVTYLKCGGVALGIRLDHGVADGFSALHFISTWSDMARGGDLTIPPTLDRTLLGARDPPQPLQHHTHHIEYPPRKDDENEIRAATTVSVFKFTKEQLNLLKAKSTPTNFKEENDDKNTVLIKYTSFEVFAAHLWKCACKARQLADDHENKLYIAVNGRTRLQPPLPPGYFGNVIFLATATALAGDLISKPIWYAASCIRNALERMDNEYLRSALDYLELQPIRNRTSAIARGGHYRSPNLAITSWVTLPLYDADFGWGPPVFMGRAGVPNEGKAYISPSASNDGSLSMIIHLQSQHMQSFSKLVYDI</sequence>
<evidence type="ECO:0000256" key="2">
    <source>
        <dbReference type="ARBA" id="ARBA00022679"/>
    </source>
</evidence>
<keyword evidence="2" id="KW-0808">Transferase</keyword>
<evidence type="ECO:0000256" key="3">
    <source>
        <dbReference type="ARBA" id="ARBA00023315"/>
    </source>
</evidence>
<keyword evidence="5" id="KW-1185">Reference proteome</keyword>
<evidence type="ECO:0000256" key="1">
    <source>
        <dbReference type="ARBA" id="ARBA00009861"/>
    </source>
</evidence>
<dbReference type="PANTHER" id="PTHR31642">
    <property type="entry name" value="TRICHOTHECENE 3-O-ACETYLTRANSFERASE"/>
    <property type="match status" value="1"/>
</dbReference>
<dbReference type="PANTHER" id="PTHR31642:SF11">
    <property type="entry name" value="SHIKIMATE O-HYDROXYCINNAMOYLTRANSFERASE"/>
    <property type="match status" value="1"/>
</dbReference>
<comment type="caution">
    <text evidence="4">The sequence shown here is derived from an EMBL/GenBank/DDBJ whole genome shotgun (WGS) entry which is preliminary data.</text>
</comment>
<comment type="similarity">
    <text evidence="1">Belongs to the plant acyltransferase family.</text>
</comment>
<proteinExistence type="inferred from homology"/>
<protein>
    <submittedName>
        <fullName evidence="4">Uncharacterized protein</fullName>
    </submittedName>
</protein>
<keyword evidence="3" id="KW-0012">Acyltransferase</keyword>
<dbReference type="EMBL" id="JBEDUW010000003">
    <property type="protein sequence ID" value="KAK9941353.1"/>
    <property type="molecule type" value="Genomic_DNA"/>
</dbReference>
<dbReference type="Proteomes" id="UP001457282">
    <property type="component" value="Unassembled WGS sequence"/>
</dbReference>
<dbReference type="GO" id="GO:0016747">
    <property type="term" value="F:acyltransferase activity, transferring groups other than amino-acyl groups"/>
    <property type="evidence" value="ECO:0007669"/>
    <property type="project" value="TreeGrafter"/>
</dbReference>
<dbReference type="InterPro" id="IPR050317">
    <property type="entry name" value="Plant_Fungal_Acyltransferase"/>
</dbReference>
<dbReference type="Gene3D" id="3.30.559.10">
    <property type="entry name" value="Chloramphenicol acetyltransferase-like domain"/>
    <property type="match status" value="2"/>
</dbReference>
<gene>
    <name evidence="4" type="ORF">M0R45_017959</name>
</gene>
<accession>A0AAW1XZY4</accession>
<dbReference type="FunFam" id="3.30.559.10:FF:000008">
    <property type="entry name" value="Tryptamine hydroxycinnamoyl transferase"/>
    <property type="match status" value="1"/>
</dbReference>
<dbReference type="InterPro" id="IPR023213">
    <property type="entry name" value="CAT-like_dom_sf"/>
</dbReference>